<dbReference type="EMBL" id="LT899436">
    <property type="protein sequence ID" value="SNR15683.1"/>
    <property type="molecule type" value="Genomic_DNA"/>
</dbReference>
<dbReference type="RefSeq" id="WP_095071645.1">
    <property type="nucleotide sequence ID" value="NZ_LT899436.1"/>
</dbReference>
<proteinExistence type="predicted"/>
<sequence length="171" mass="18604">MKKIVLIIIIAFSFKSFSQSNELNVGVNGGITVGNLESVSSGAFGVDANYLFELFNGFSAGPSLNFVYFLTDEVNGFKPDAFMYLPIGAAVRFQSLTDRFFVGADFGFAIGISPEGDNGGIFFKPMVGYDITESIKINLFYSGIKKRQPTYGYAGIGLIFDVFGSSNQYSF</sequence>
<gene>
    <name evidence="2" type="ORF">TJEJU_1980</name>
</gene>
<evidence type="ECO:0000256" key="1">
    <source>
        <dbReference type="SAM" id="SignalP"/>
    </source>
</evidence>
<evidence type="ECO:0008006" key="4">
    <source>
        <dbReference type="Google" id="ProtNLM"/>
    </source>
</evidence>
<feature type="chain" id="PRO_5012082459" description="Outer membrane protein beta-barrel domain-containing protein" evidence="1">
    <location>
        <begin position="19"/>
        <end position="171"/>
    </location>
</feature>
<protein>
    <recommendedName>
        <fullName evidence="4">Outer membrane protein beta-barrel domain-containing protein</fullName>
    </recommendedName>
</protein>
<reference evidence="2 3" key="1">
    <citation type="submission" date="2017-07" db="EMBL/GenBank/DDBJ databases">
        <authorList>
            <person name="Sun Z.S."/>
            <person name="Albrecht U."/>
            <person name="Echele G."/>
            <person name="Lee C.C."/>
        </authorList>
    </citation>
    <scope>NUCLEOTIDE SEQUENCE [LARGE SCALE GENOMIC DNA]</scope>
    <source>
        <strain evidence="3">type strain: KCTC 22618</strain>
    </source>
</reference>
<organism evidence="2 3">
    <name type="scientific">Tenacibaculum jejuense</name>
    <dbReference type="NCBI Taxonomy" id="584609"/>
    <lineage>
        <taxon>Bacteria</taxon>
        <taxon>Pseudomonadati</taxon>
        <taxon>Bacteroidota</taxon>
        <taxon>Flavobacteriia</taxon>
        <taxon>Flavobacteriales</taxon>
        <taxon>Flavobacteriaceae</taxon>
        <taxon>Tenacibaculum</taxon>
    </lineage>
</organism>
<dbReference type="OrthoDB" id="1492374at2"/>
<evidence type="ECO:0000313" key="3">
    <source>
        <dbReference type="Proteomes" id="UP000215214"/>
    </source>
</evidence>
<feature type="signal peptide" evidence="1">
    <location>
        <begin position="1"/>
        <end position="18"/>
    </location>
</feature>
<keyword evidence="3" id="KW-1185">Reference proteome</keyword>
<evidence type="ECO:0000313" key="2">
    <source>
        <dbReference type="EMBL" id="SNR15683.1"/>
    </source>
</evidence>
<dbReference type="AlphaFoldDB" id="A0A238U910"/>
<accession>A0A238U910</accession>
<dbReference type="Proteomes" id="UP000215214">
    <property type="component" value="Chromosome TJEJU"/>
</dbReference>
<keyword evidence="1" id="KW-0732">Signal</keyword>
<dbReference type="KEGG" id="tje:TJEJU_1980"/>
<name>A0A238U910_9FLAO</name>